<keyword evidence="1" id="KW-0812">Transmembrane</keyword>
<reference evidence="2 3" key="1">
    <citation type="journal article" date="2012" name="J. Bacteriol.">
        <title>De Novo Genome Project of Cupriavidus basilensis OR16.</title>
        <authorList>
            <person name="Cserhati M."/>
            <person name="Kriszt B."/>
            <person name="Szoboszlay S."/>
            <person name="Toth A."/>
            <person name="Szabo I."/>
            <person name="Tancsics A."/>
            <person name="Nagy I."/>
            <person name="Horvath B."/>
            <person name="Nagy I."/>
            <person name="Kukolya J."/>
        </authorList>
    </citation>
    <scope>NUCLEOTIDE SEQUENCE [LARGE SCALE GENOMIC DNA]</scope>
    <source>
        <strain evidence="2 3">OR16</strain>
    </source>
</reference>
<name>H1S112_9BURK</name>
<protein>
    <recommendedName>
        <fullName evidence="4">Transmembrane lipoprotein</fullName>
    </recommendedName>
</protein>
<dbReference type="Proteomes" id="UP000005808">
    <property type="component" value="Unassembled WGS sequence"/>
</dbReference>
<evidence type="ECO:0000313" key="2">
    <source>
        <dbReference type="EMBL" id="EHP43828.1"/>
    </source>
</evidence>
<keyword evidence="1" id="KW-1133">Transmembrane helix</keyword>
<organism evidence="2 3">
    <name type="scientific">Cupriavidus basilensis OR16</name>
    <dbReference type="NCBI Taxonomy" id="1127483"/>
    <lineage>
        <taxon>Bacteria</taxon>
        <taxon>Pseudomonadati</taxon>
        <taxon>Pseudomonadota</taxon>
        <taxon>Betaproteobacteria</taxon>
        <taxon>Burkholderiales</taxon>
        <taxon>Burkholderiaceae</taxon>
        <taxon>Cupriavidus</taxon>
    </lineage>
</organism>
<evidence type="ECO:0000313" key="3">
    <source>
        <dbReference type="Proteomes" id="UP000005808"/>
    </source>
</evidence>
<accession>H1S112</accession>
<dbReference type="RefSeq" id="WP_006157163.1">
    <property type="nucleotide sequence ID" value="NZ_AHJE01000016.1"/>
</dbReference>
<dbReference type="OrthoDB" id="8966529at2"/>
<evidence type="ECO:0000256" key="1">
    <source>
        <dbReference type="SAM" id="Phobius"/>
    </source>
</evidence>
<keyword evidence="1" id="KW-0472">Membrane</keyword>
<comment type="caution">
    <text evidence="2">The sequence shown here is derived from an EMBL/GenBank/DDBJ whole genome shotgun (WGS) entry which is preliminary data.</text>
</comment>
<dbReference type="AlphaFoldDB" id="H1S112"/>
<gene>
    <name evidence="2" type="ORF">OR16_07069</name>
</gene>
<evidence type="ECO:0008006" key="4">
    <source>
        <dbReference type="Google" id="ProtNLM"/>
    </source>
</evidence>
<dbReference type="EMBL" id="AHJE01000016">
    <property type="protein sequence ID" value="EHP43828.1"/>
    <property type="molecule type" value="Genomic_DNA"/>
</dbReference>
<feature type="transmembrane region" description="Helical" evidence="1">
    <location>
        <begin position="65"/>
        <end position="87"/>
    </location>
</feature>
<proteinExistence type="predicted"/>
<sequence length="99" mass="10269">MQVLAALLGLGGAGCLYLASPNQRLLPSVATTQAPGRGTRLCCAATLAVAISGWAWSTTQGWPSAIAATLATVGTGLSLWPFMGAWLDARRQRRAKASR</sequence>